<dbReference type="HOGENOM" id="CLU_046586_2_1_4"/>
<name>M1LUW8_9PROT</name>
<keyword evidence="2" id="KW-0808">Transferase</keyword>
<dbReference type="Pfam" id="PF08241">
    <property type="entry name" value="Methyltransf_11"/>
    <property type="match status" value="1"/>
</dbReference>
<dbReference type="InterPro" id="IPR050602">
    <property type="entry name" value="Malonyl-ACP_OMT"/>
</dbReference>
<gene>
    <name evidence="4" type="ORF">ST1E_0072</name>
</gene>
<keyword evidence="5" id="KW-1185">Reference proteome</keyword>
<evidence type="ECO:0000313" key="4">
    <source>
        <dbReference type="EMBL" id="AGF49337.1"/>
    </source>
</evidence>
<dbReference type="CDD" id="cd02440">
    <property type="entry name" value="AdoMet_MTases"/>
    <property type="match status" value="1"/>
</dbReference>
<evidence type="ECO:0000256" key="1">
    <source>
        <dbReference type="ARBA" id="ARBA00022603"/>
    </source>
</evidence>
<dbReference type="eggNOG" id="COG2226">
    <property type="taxonomic scope" value="Bacteria"/>
</dbReference>
<evidence type="ECO:0000256" key="2">
    <source>
        <dbReference type="ARBA" id="ARBA00022679"/>
    </source>
</evidence>
<dbReference type="EMBL" id="CP003806">
    <property type="protein sequence ID" value="AGF49337.1"/>
    <property type="molecule type" value="Genomic_DNA"/>
</dbReference>
<evidence type="ECO:0000259" key="3">
    <source>
        <dbReference type="Pfam" id="PF08241"/>
    </source>
</evidence>
<keyword evidence="1" id="KW-0489">Methyltransferase</keyword>
<dbReference type="RefSeq" id="WP_015389821.1">
    <property type="nucleotide sequence ID" value="NC_020284.1"/>
</dbReference>
<dbReference type="PATRIC" id="fig|1208921.3.peg.628"/>
<dbReference type="PANTHER" id="PTHR13090">
    <property type="entry name" value="ARGININE-HYDROXYLASE NDUFAF5, MITOCHONDRIAL"/>
    <property type="match status" value="1"/>
</dbReference>
<accession>M1LUW8</accession>
<dbReference type="KEGG" id="kga:ST1E_0072"/>
<dbReference type="InterPro" id="IPR013216">
    <property type="entry name" value="Methyltransf_11"/>
</dbReference>
<dbReference type="GO" id="GO:0032259">
    <property type="term" value="P:methylation"/>
    <property type="evidence" value="ECO:0007669"/>
    <property type="project" value="UniProtKB-KW"/>
</dbReference>
<proteinExistence type="predicted"/>
<dbReference type="STRING" id="1208921.ST1E_0072"/>
<dbReference type="GO" id="GO:0008757">
    <property type="term" value="F:S-adenosylmethionine-dependent methyltransferase activity"/>
    <property type="evidence" value="ECO:0007669"/>
    <property type="project" value="InterPro"/>
</dbReference>
<dbReference type="PANTHER" id="PTHR13090:SF1">
    <property type="entry name" value="ARGININE-HYDROXYLASE NDUFAF5, MITOCHONDRIAL"/>
    <property type="match status" value="1"/>
</dbReference>
<feature type="domain" description="Methyltransferase type 11" evidence="3">
    <location>
        <begin position="59"/>
        <end position="168"/>
    </location>
</feature>
<protein>
    <submittedName>
        <fullName evidence="4">Biotin synthesis protein BioC</fullName>
    </submittedName>
</protein>
<dbReference type="InterPro" id="IPR029063">
    <property type="entry name" value="SAM-dependent_MTases_sf"/>
</dbReference>
<dbReference type="AlphaFoldDB" id="M1LUW8"/>
<dbReference type="Gene3D" id="3.40.50.150">
    <property type="entry name" value="Vaccinia Virus protein VP39"/>
    <property type="match status" value="1"/>
</dbReference>
<sequence>MINNTDKEKESSLPINISHVSKQFSRRNGLVNSQFLYAEIASRLANNLKYIKIKPKNIVDSGCGIGNNLSILQSIYKNFNYIGIDRSFHLLNIGHKKFKQKGMFNKIKDILTKKSVPIFIQSDMSASGLKSESIDMVWSNLALHWHNKPKSVIDEWHRILKDNGLVVFSYFGPDTIKEVRSAINNAKIETEMMYFIDMHDVGDMLIHNGFENPVMHKDTITLTYKNPLRLLRDVHYIGGNASMNRKKNLASKAWLTALCESLDKQRNNSLINLTIEIIYGHAWRKTNRKNNSEKTIKMAFQSTNSF</sequence>
<organism evidence="4 5">
    <name type="scientific">Candidatus Kinetoplastidibacterium galati TCC219</name>
    <dbReference type="NCBI Taxonomy" id="1208921"/>
    <lineage>
        <taxon>Bacteria</taxon>
        <taxon>Pseudomonadati</taxon>
        <taxon>Pseudomonadota</taxon>
        <taxon>Betaproteobacteria</taxon>
        <taxon>Candidatus Kinetoplastidibacterium</taxon>
    </lineage>
</organism>
<evidence type="ECO:0000313" key="5">
    <source>
        <dbReference type="Proteomes" id="UP000011658"/>
    </source>
</evidence>
<reference evidence="4 5" key="1">
    <citation type="journal article" date="2013" name="Genome Biol. Evol.">
        <title>Genome evolution and phylogenomic analysis of candidatus kinetoplastibacterium, the betaproteobacterial endosymbionts of strigomonas and angomonas.</title>
        <authorList>
            <person name="Alves J.M."/>
            <person name="Serrano M.G."/>
            <person name="Maia da Silva F."/>
            <person name="Voegtly L.J."/>
            <person name="Matveyev A.V."/>
            <person name="Teixeira M.M."/>
            <person name="Camargo E.P."/>
            <person name="Buck G.A."/>
        </authorList>
    </citation>
    <scope>NUCLEOTIDE SEQUENCE [LARGE SCALE GENOMIC DNA]</scope>
    <source>
        <strain evidence="4 5">TCC219</strain>
    </source>
</reference>
<dbReference type="Proteomes" id="UP000011658">
    <property type="component" value="Chromosome"/>
</dbReference>
<dbReference type="SUPFAM" id="SSF53335">
    <property type="entry name" value="S-adenosyl-L-methionine-dependent methyltransferases"/>
    <property type="match status" value="1"/>
</dbReference>